<keyword evidence="2" id="KW-1185">Reference proteome</keyword>
<dbReference type="AlphaFoldDB" id="A0A4R2SJX9"/>
<dbReference type="Proteomes" id="UP000295763">
    <property type="component" value="Unassembled WGS sequence"/>
</dbReference>
<sequence>AYDEFLQGFLTERGKHRLLKKLQTEIIPAEFTDITILHTDIVHYFEQALQFGFKHDSAIIHLVKAQIYLKNDRTLQQLIAQANEEIGEHFPIIVAQTVYEQAKRIFKKEK</sequence>
<accession>A0A4R2SJX9</accession>
<gene>
    <name evidence="1" type="ORF">EDC44_1561</name>
</gene>
<proteinExistence type="predicted"/>
<dbReference type="EMBL" id="SLYB01000056">
    <property type="protein sequence ID" value="TCP88144.1"/>
    <property type="molecule type" value="Genomic_DNA"/>
</dbReference>
<comment type="caution">
    <text evidence="1">The sequence shown here is derived from an EMBL/GenBank/DDBJ whole genome shotgun (WGS) entry which is preliminary data.</text>
</comment>
<evidence type="ECO:0000313" key="1">
    <source>
        <dbReference type="EMBL" id="TCP88144.1"/>
    </source>
</evidence>
<feature type="non-terminal residue" evidence="1">
    <location>
        <position position="1"/>
    </location>
</feature>
<reference evidence="1 2" key="1">
    <citation type="submission" date="2019-03" db="EMBL/GenBank/DDBJ databases">
        <title>Genomic Encyclopedia of Type Strains, Phase IV (KMG-IV): sequencing the most valuable type-strain genomes for metagenomic binning, comparative biology and taxonomic classification.</title>
        <authorList>
            <person name="Goeker M."/>
        </authorList>
    </citation>
    <scope>NUCLEOTIDE SEQUENCE [LARGE SCALE GENOMIC DNA]</scope>
    <source>
        <strain evidence="1 2">DSM 28404</strain>
    </source>
</reference>
<name>A0A4R2SJX9_9PAST</name>
<protein>
    <submittedName>
        <fullName evidence="1">Uncharacterized protein</fullName>
    </submittedName>
</protein>
<evidence type="ECO:0000313" key="2">
    <source>
        <dbReference type="Proteomes" id="UP000295763"/>
    </source>
</evidence>
<organism evidence="1 2">
    <name type="scientific">Cricetibacter osteomyelitidis</name>
    <dbReference type="NCBI Taxonomy" id="1521931"/>
    <lineage>
        <taxon>Bacteria</taxon>
        <taxon>Pseudomonadati</taxon>
        <taxon>Pseudomonadota</taxon>
        <taxon>Gammaproteobacteria</taxon>
        <taxon>Pasteurellales</taxon>
        <taxon>Pasteurellaceae</taxon>
        <taxon>Cricetibacter</taxon>
    </lineage>
</organism>